<name>A0A0N5BZN5_STREA</name>
<evidence type="ECO:0000256" key="1">
    <source>
        <dbReference type="SAM" id="SignalP"/>
    </source>
</evidence>
<feature type="signal peptide" evidence="1">
    <location>
        <begin position="1"/>
        <end position="20"/>
    </location>
</feature>
<organism evidence="2 3">
    <name type="scientific">Strongyloides papillosus</name>
    <name type="common">Intestinal threadworm</name>
    <dbReference type="NCBI Taxonomy" id="174720"/>
    <lineage>
        <taxon>Eukaryota</taxon>
        <taxon>Metazoa</taxon>
        <taxon>Ecdysozoa</taxon>
        <taxon>Nematoda</taxon>
        <taxon>Chromadorea</taxon>
        <taxon>Rhabditida</taxon>
        <taxon>Tylenchina</taxon>
        <taxon>Panagrolaimomorpha</taxon>
        <taxon>Strongyloidoidea</taxon>
        <taxon>Strongyloididae</taxon>
        <taxon>Strongyloides</taxon>
    </lineage>
</organism>
<keyword evidence="2" id="KW-1185">Reference proteome</keyword>
<accession>A0A0N5BZN5</accession>
<dbReference type="WBParaSite" id="SPAL_0001122700.1">
    <property type="protein sequence ID" value="SPAL_0001122700.1"/>
    <property type="gene ID" value="SPAL_0001122700"/>
</dbReference>
<dbReference type="AlphaFoldDB" id="A0A0N5BZN5"/>
<sequence length="67" mass="7640">MKIIYLILTFAILYINAVEGEKNPRYVITGGVCSKQSCIFTCEVYVHVLLPGNCDQVNIFYCDYIIL</sequence>
<keyword evidence="1" id="KW-0732">Signal</keyword>
<reference evidence="3" key="1">
    <citation type="submission" date="2017-02" db="UniProtKB">
        <authorList>
            <consortium name="WormBaseParasite"/>
        </authorList>
    </citation>
    <scope>IDENTIFICATION</scope>
</reference>
<evidence type="ECO:0000313" key="3">
    <source>
        <dbReference type="WBParaSite" id="SPAL_0001122700.1"/>
    </source>
</evidence>
<protein>
    <submittedName>
        <fullName evidence="3">Uncharacterized protein</fullName>
    </submittedName>
</protein>
<evidence type="ECO:0000313" key="2">
    <source>
        <dbReference type="Proteomes" id="UP000046392"/>
    </source>
</evidence>
<feature type="chain" id="PRO_5005895156" evidence="1">
    <location>
        <begin position="21"/>
        <end position="67"/>
    </location>
</feature>
<proteinExistence type="predicted"/>
<dbReference type="Proteomes" id="UP000046392">
    <property type="component" value="Unplaced"/>
</dbReference>